<feature type="region of interest" description="Disordered" evidence="1">
    <location>
        <begin position="40"/>
        <end position="59"/>
    </location>
</feature>
<sequence length="112" mass="12350">MHMGPVPPPQISSGPILSPSRPLAGQQYQMVRRTSTISISPARLRNRPDHNHPPSSQPLRTVVEFPAHSSPSTAPDCRAFLGAKHLPVRHAAASSYWSDFLFHPDKHCLARC</sequence>
<name>A0AAW2V1Z6_9LAMI</name>
<reference evidence="2" key="2">
    <citation type="journal article" date="2024" name="Plant">
        <title>Genomic evolution and insights into agronomic trait innovations of Sesamum species.</title>
        <authorList>
            <person name="Miao H."/>
            <person name="Wang L."/>
            <person name="Qu L."/>
            <person name="Liu H."/>
            <person name="Sun Y."/>
            <person name="Le M."/>
            <person name="Wang Q."/>
            <person name="Wei S."/>
            <person name="Zheng Y."/>
            <person name="Lin W."/>
            <person name="Duan Y."/>
            <person name="Cao H."/>
            <person name="Xiong S."/>
            <person name="Wang X."/>
            <person name="Wei L."/>
            <person name="Li C."/>
            <person name="Ma Q."/>
            <person name="Ju M."/>
            <person name="Zhao R."/>
            <person name="Li G."/>
            <person name="Mu C."/>
            <person name="Tian Q."/>
            <person name="Mei H."/>
            <person name="Zhang T."/>
            <person name="Gao T."/>
            <person name="Zhang H."/>
        </authorList>
    </citation>
    <scope>NUCLEOTIDE SEQUENCE</scope>
    <source>
        <strain evidence="2">KEN1</strain>
    </source>
</reference>
<feature type="compositionally biased region" description="Pro residues" evidence="1">
    <location>
        <begin position="1"/>
        <end position="10"/>
    </location>
</feature>
<evidence type="ECO:0000256" key="1">
    <source>
        <dbReference type="SAM" id="MobiDB-lite"/>
    </source>
</evidence>
<gene>
    <name evidence="2" type="ORF">Slati_3282600</name>
</gene>
<protein>
    <submittedName>
        <fullName evidence="2">Uncharacterized protein</fullName>
    </submittedName>
</protein>
<evidence type="ECO:0000313" key="2">
    <source>
        <dbReference type="EMBL" id="KAL0422597.1"/>
    </source>
</evidence>
<accession>A0AAW2V1Z6</accession>
<proteinExistence type="predicted"/>
<dbReference type="AlphaFoldDB" id="A0AAW2V1Z6"/>
<reference evidence="2" key="1">
    <citation type="submission" date="2020-06" db="EMBL/GenBank/DDBJ databases">
        <authorList>
            <person name="Li T."/>
            <person name="Hu X."/>
            <person name="Zhang T."/>
            <person name="Song X."/>
            <person name="Zhang H."/>
            <person name="Dai N."/>
            <person name="Sheng W."/>
            <person name="Hou X."/>
            <person name="Wei L."/>
        </authorList>
    </citation>
    <scope>NUCLEOTIDE SEQUENCE</scope>
    <source>
        <strain evidence="2">KEN1</strain>
        <tissue evidence="2">Leaf</tissue>
    </source>
</reference>
<feature type="region of interest" description="Disordered" evidence="1">
    <location>
        <begin position="1"/>
        <end position="27"/>
    </location>
</feature>
<organism evidence="2">
    <name type="scientific">Sesamum latifolium</name>
    <dbReference type="NCBI Taxonomy" id="2727402"/>
    <lineage>
        <taxon>Eukaryota</taxon>
        <taxon>Viridiplantae</taxon>
        <taxon>Streptophyta</taxon>
        <taxon>Embryophyta</taxon>
        <taxon>Tracheophyta</taxon>
        <taxon>Spermatophyta</taxon>
        <taxon>Magnoliopsida</taxon>
        <taxon>eudicotyledons</taxon>
        <taxon>Gunneridae</taxon>
        <taxon>Pentapetalae</taxon>
        <taxon>asterids</taxon>
        <taxon>lamiids</taxon>
        <taxon>Lamiales</taxon>
        <taxon>Pedaliaceae</taxon>
        <taxon>Sesamum</taxon>
    </lineage>
</organism>
<comment type="caution">
    <text evidence="2">The sequence shown here is derived from an EMBL/GenBank/DDBJ whole genome shotgun (WGS) entry which is preliminary data.</text>
</comment>
<dbReference type="EMBL" id="JACGWN010000011">
    <property type="protein sequence ID" value="KAL0422597.1"/>
    <property type="molecule type" value="Genomic_DNA"/>
</dbReference>